<keyword evidence="2" id="KW-1185">Reference proteome</keyword>
<dbReference type="Proteomes" id="UP001195483">
    <property type="component" value="Unassembled WGS sequence"/>
</dbReference>
<protein>
    <submittedName>
        <fullName evidence="1">Uncharacterized protein</fullName>
    </submittedName>
</protein>
<organism evidence="1 2">
    <name type="scientific">Potamilus streckersoni</name>
    <dbReference type="NCBI Taxonomy" id="2493646"/>
    <lineage>
        <taxon>Eukaryota</taxon>
        <taxon>Metazoa</taxon>
        <taxon>Spiralia</taxon>
        <taxon>Lophotrochozoa</taxon>
        <taxon>Mollusca</taxon>
        <taxon>Bivalvia</taxon>
        <taxon>Autobranchia</taxon>
        <taxon>Heteroconchia</taxon>
        <taxon>Palaeoheterodonta</taxon>
        <taxon>Unionida</taxon>
        <taxon>Unionoidea</taxon>
        <taxon>Unionidae</taxon>
        <taxon>Ambleminae</taxon>
        <taxon>Lampsilini</taxon>
        <taxon>Potamilus</taxon>
    </lineage>
</organism>
<sequence>MDNTTAASVIAQKVTLLDAIHWMTSTWDVLTNETIQKCFRKCGFFQEVLGLAEAEEENWDEEDYLPLIPHETSLKDYVQCDDGLATEDTISDDWESLMTEGARNSSEIC</sequence>
<proteinExistence type="predicted"/>
<evidence type="ECO:0000313" key="2">
    <source>
        <dbReference type="Proteomes" id="UP001195483"/>
    </source>
</evidence>
<reference evidence="1" key="1">
    <citation type="journal article" date="2021" name="Genome Biol. Evol.">
        <title>A High-Quality Reference Genome for a Parasitic Bivalve with Doubly Uniparental Inheritance (Bivalvia: Unionida).</title>
        <authorList>
            <person name="Smith C.H."/>
        </authorList>
    </citation>
    <scope>NUCLEOTIDE SEQUENCE</scope>
    <source>
        <strain evidence="1">CHS0354</strain>
    </source>
</reference>
<accession>A0AAE0RQ21</accession>
<evidence type="ECO:0000313" key="1">
    <source>
        <dbReference type="EMBL" id="KAK3577519.1"/>
    </source>
</evidence>
<name>A0AAE0RQ21_9BIVA</name>
<gene>
    <name evidence="1" type="ORF">CHS0354_026475</name>
</gene>
<dbReference type="AlphaFoldDB" id="A0AAE0RQ21"/>
<comment type="caution">
    <text evidence="1">The sequence shown here is derived from an EMBL/GenBank/DDBJ whole genome shotgun (WGS) entry which is preliminary data.</text>
</comment>
<dbReference type="EMBL" id="JAEAOA010001578">
    <property type="protein sequence ID" value="KAK3577519.1"/>
    <property type="molecule type" value="Genomic_DNA"/>
</dbReference>
<reference evidence="1" key="2">
    <citation type="journal article" date="2021" name="Genome Biol. Evol.">
        <title>Developing a high-quality reference genome for a parasitic bivalve with doubly uniparental inheritance (Bivalvia: Unionida).</title>
        <authorList>
            <person name="Smith C.H."/>
        </authorList>
    </citation>
    <scope>NUCLEOTIDE SEQUENCE</scope>
    <source>
        <strain evidence="1">CHS0354</strain>
        <tissue evidence="1">Mantle</tissue>
    </source>
</reference>
<reference evidence="1" key="3">
    <citation type="submission" date="2023-05" db="EMBL/GenBank/DDBJ databases">
        <authorList>
            <person name="Smith C.H."/>
        </authorList>
    </citation>
    <scope>NUCLEOTIDE SEQUENCE</scope>
    <source>
        <strain evidence="1">CHS0354</strain>
        <tissue evidence="1">Mantle</tissue>
    </source>
</reference>